<feature type="non-terminal residue" evidence="1">
    <location>
        <position position="96"/>
    </location>
</feature>
<accession>A0ABN8MU17</accession>
<reference evidence="1 2" key="1">
    <citation type="submission" date="2022-05" db="EMBL/GenBank/DDBJ databases">
        <authorList>
            <consortium name="Genoscope - CEA"/>
            <person name="William W."/>
        </authorList>
    </citation>
    <scope>NUCLEOTIDE SEQUENCE [LARGE SCALE GENOMIC DNA]</scope>
</reference>
<protein>
    <submittedName>
        <fullName evidence="1">Uncharacterized protein</fullName>
    </submittedName>
</protein>
<dbReference type="Proteomes" id="UP001159405">
    <property type="component" value="Unassembled WGS sequence"/>
</dbReference>
<comment type="caution">
    <text evidence="1">The sequence shown here is derived from an EMBL/GenBank/DDBJ whole genome shotgun (WGS) entry which is preliminary data.</text>
</comment>
<sequence>MVVILAAILDFTKNWKYQVKTARNDSSLSPLAAQCRFSDLLAARLQTLAFIHFTEVGNVWAQIDQIFCSHTLFTVSYVVSCAAEETNLRLSPSAKQ</sequence>
<name>A0ABN8MU17_9CNID</name>
<evidence type="ECO:0000313" key="1">
    <source>
        <dbReference type="EMBL" id="CAH3035997.1"/>
    </source>
</evidence>
<evidence type="ECO:0000313" key="2">
    <source>
        <dbReference type="Proteomes" id="UP001159405"/>
    </source>
</evidence>
<keyword evidence="2" id="KW-1185">Reference proteome</keyword>
<organism evidence="1 2">
    <name type="scientific">Porites lobata</name>
    <dbReference type="NCBI Taxonomy" id="104759"/>
    <lineage>
        <taxon>Eukaryota</taxon>
        <taxon>Metazoa</taxon>
        <taxon>Cnidaria</taxon>
        <taxon>Anthozoa</taxon>
        <taxon>Hexacorallia</taxon>
        <taxon>Scleractinia</taxon>
        <taxon>Fungiina</taxon>
        <taxon>Poritidae</taxon>
        <taxon>Porites</taxon>
    </lineage>
</organism>
<proteinExistence type="predicted"/>
<dbReference type="EMBL" id="CALNXK010000004">
    <property type="protein sequence ID" value="CAH3035997.1"/>
    <property type="molecule type" value="Genomic_DNA"/>
</dbReference>
<gene>
    <name evidence="1" type="ORF">PLOB_00031296</name>
</gene>